<dbReference type="InterPro" id="IPR013320">
    <property type="entry name" value="ConA-like_dom_sf"/>
</dbReference>
<feature type="compositionally biased region" description="Low complexity" evidence="1">
    <location>
        <begin position="337"/>
        <end position="367"/>
    </location>
</feature>
<feature type="compositionally biased region" description="Low complexity" evidence="1">
    <location>
        <begin position="174"/>
        <end position="315"/>
    </location>
</feature>
<dbReference type="InterPro" id="IPR050546">
    <property type="entry name" value="Glycosyl_Hydrlase_16"/>
</dbReference>
<dbReference type="OrthoDB" id="192832at2759"/>
<evidence type="ECO:0000313" key="3">
    <source>
        <dbReference type="Proteomes" id="UP000829364"/>
    </source>
</evidence>
<proteinExistence type="predicted"/>
<reference evidence="2" key="1">
    <citation type="submission" date="2021-11" db="EMBL/GenBank/DDBJ databases">
        <title>Purpureocillium_takamizusanense_genome.</title>
        <authorList>
            <person name="Nguyen N.-H."/>
        </authorList>
    </citation>
    <scope>NUCLEOTIDE SEQUENCE</scope>
    <source>
        <strain evidence="2">PT3</strain>
    </source>
</reference>
<evidence type="ECO:0000256" key="1">
    <source>
        <dbReference type="SAM" id="MobiDB-lite"/>
    </source>
</evidence>
<evidence type="ECO:0000313" key="2">
    <source>
        <dbReference type="EMBL" id="UNI20542.1"/>
    </source>
</evidence>
<keyword evidence="3" id="KW-1185">Reference proteome</keyword>
<dbReference type="KEGG" id="ptkz:JDV02_006620"/>
<feature type="region of interest" description="Disordered" evidence="1">
    <location>
        <begin position="174"/>
        <end position="367"/>
    </location>
</feature>
<organism evidence="2 3">
    <name type="scientific">Purpureocillium takamizusanense</name>
    <dbReference type="NCBI Taxonomy" id="2060973"/>
    <lineage>
        <taxon>Eukaryota</taxon>
        <taxon>Fungi</taxon>
        <taxon>Dikarya</taxon>
        <taxon>Ascomycota</taxon>
        <taxon>Pezizomycotina</taxon>
        <taxon>Sordariomycetes</taxon>
        <taxon>Hypocreomycetidae</taxon>
        <taxon>Hypocreales</taxon>
        <taxon>Ophiocordycipitaceae</taxon>
        <taxon>Purpureocillium</taxon>
    </lineage>
</organism>
<dbReference type="Pfam" id="PF26113">
    <property type="entry name" value="GH16_XgeA"/>
    <property type="match status" value="1"/>
</dbReference>
<accession>A0A9Q8QL51</accession>
<dbReference type="AlphaFoldDB" id="A0A9Q8QL51"/>
<dbReference type="PANTHER" id="PTHR10963">
    <property type="entry name" value="GLYCOSYL HYDROLASE-RELATED"/>
    <property type="match status" value="1"/>
</dbReference>
<dbReference type="GeneID" id="72068569"/>
<dbReference type="GO" id="GO:0009251">
    <property type="term" value="P:glucan catabolic process"/>
    <property type="evidence" value="ECO:0007669"/>
    <property type="project" value="TreeGrafter"/>
</dbReference>
<protein>
    <submittedName>
        <fullName evidence="2">Uncharacterized protein</fullName>
    </submittedName>
</protein>
<dbReference type="PANTHER" id="PTHR10963:SF24">
    <property type="entry name" value="GLYCOSIDASE C21B10.07-RELATED"/>
    <property type="match status" value="1"/>
</dbReference>
<name>A0A9Q8QL51_9HYPO</name>
<dbReference type="SUPFAM" id="SSF49899">
    <property type="entry name" value="Concanavalin A-like lectins/glucanases"/>
    <property type="match status" value="1"/>
</dbReference>
<sequence>MGDAAKYGRCNIDSVNTTGELVTSNCDNFYQNPPYQWQYQGCVVNDKKGPWGSDKGGVFAMEWTKDFIKVFTWNSGQEPANIASETVDTSTWGLPVAALRSDNCDVDGIFKNQRLVLNIALCGDAVQPNWASCQASTGESLCSTYISRNPEALANAFFKIKDIRVFKAASPSTTTTATTTTVSSTTSATTKASSTTSTTTTASSTTSTTTKASSTTSTTTKGSSTTSATTTASSTSSVTTKGSSTVTTKTSTGTSNTSTSNTSTSNTSTATSSTTVSTSPSSTKASSTQATSNTLSSTASTKTTTSASTSCTSETTSDENNHSATSSFTRTHHSHTRSITSDSSVSTASASDSSSVHASFTRTMKHSSTVELTTSTVYTTRVHTVTKCPPHVPCPSGGYVTTETIPLYTTVCPVTPTTTPAPSATSSSSEEMTTSTVYTTTVRTITKCPPTVHCPTGGYVTTETIPLYTTVCPVTATKTDSHEPTTAVQTNKPAHSQGQTTITTKVTKIYTITSCGPTVTNCPIGKVTTEVSTTTYCPGEQTGVPTGPGAIPVSEVPVPPKSQVPVVFETHTIPQGGRNSTGVYKPTATAPAPCVGPACPPGGSGSSVPTDRIPPVQTPGGNEGCTGSECKPPVVVGGAGKTAFSGLAVMGALVAMIM</sequence>
<dbReference type="RefSeq" id="XP_047844023.1">
    <property type="nucleotide sequence ID" value="XM_047988032.1"/>
</dbReference>
<dbReference type="Gene3D" id="2.60.120.200">
    <property type="match status" value="1"/>
</dbReference>
<dbReference type="EMBL" id="CP086359">
    <property type="protein sequence ID" value="UNI20542.1"/>
    <property type="molecule type" value="Genomic_DNA"/>
</dbReference>
<gene>
    <name evidence="2" type="ORF">JDV02_006620</name>
</gene>
<dbReference type="Proteomes" id="UP000829364">
    <property type="component" value="Chromosome 6"/>
</dbReference>